<gene>
    <name evidence="2" type="ORF">ENE74_08815</name>
</gene>
<dbReference type="PANTHER" id="PTHR33254:SF16">
    <property type="entry name" value="BLR3842 PROTEIN"/>
    <property type="match status" value="1"/>
</dbReference>
<keyword evidence="3" id="KW-1185">Reference proteome</keyword>
<dbReference type="EMBL" id="RZUL01000002">
    <property type="protein sequence ID" value="RVT42289.1"/>
    <property type="molecule type" value="Genomic_DNA"/>
</dbReference>
<dbReference type="PANTHER" id="PTHR33254">
    <property type="entry name" value="4-HYDROXY-4-METHYL-2-OXOGLUTARATE ALDOLASE 3-RELATED"/>
    <property type="match status" value="1"/>
</dbReference>
<dbReference type="GO" id="GO:0046872">
    <property type="term" value="F:metal ion binding"/>
    <property type="evidence" value="ECO:0007669"/>
    <property type="project" value="UniProtKB-KW"/>
</dbReference>
<feature type="binding site" evidence="1">
    <location>
        <position position="130"/>
    </location>
    <ligand>
        <name>Mg(2+)</name>
        <dbReference type="ChEBI" id="CHEBI:18420"/>
    </ligand>
</feature>
<feature type="binding site" evidence="1">
    <location>
        <position position="129"/>
    </location>
    <ligand>
        <name>substrate</name>
    </ligand>
</feature>
<dbReference type="NCBIfam" id="NF006093">
    <property type="entry name" value="PRK08245.1"/>
    <property type="match status" value="1"/>
</dbReference>
<proteinExistence type="predicted"/>
<sequence length="245" mass="25758">MRDDPLSVPEATIETLRNAATSSLATLLLKRGLRNQYVQGVSLVGDRTKRMAGPAFTLRHIPAREDIDVVEAFRDPKHAQRVAVETVPPGHILVMDCRQDASAASGGSILFTRLEVRGCGGVVTDAGLRDYDTIATLNLPCFAAKPSAPTNLSRHHALDINVPIGCGGAPVYPGDIIVGDSDGVVVIPAHLASDIAAEVGPMEAFEQFALAEVRAGASVIGTYPPNPDTEARYVAYCAGSYTPGG</sequence>
<keyword evidence="1" id="KW-0479">Metal-binding</keyword>
<dbReference type="OrthoDB" id="9812532at2"/>
<dbReference type="Proteomes" id="UP000282977">
    <property type="component" value="Unassembled WGS sequence"/>
</dbReference>
<dbReference type="InterPro" id="IPR005493">
    <property type="entry name" value="RraA/RraA-like"/>
</dbReference>
<dbReference type="Pfam" id="PF03737">
    <property type="entry name" value="RraA-like"/>
    <property type="match status" value="1"/>
</dbReference>
<dbReference type="CDD" id="cd16841">
    <property type="entry name" value="RraA_family"/>
    <property type="match status" value="1"/>
</dbReference>
<comment type="caution">
    <text evidence="2">The sequence shown here is derived from an EMBL/GenBank/DDBJ whole genome shotgun (WGS) entry which is preliminary data.</text>
</comment>
<dbReference type="AlphaFoldDB" id="A0A437J9V5"/>
<feature type="binding site" evidence="1">
    <location>
        <begin position="107"/>
        <end position="110"/>
    </location>
    <ligand>
        <name>substrate</name>
    </ligand>
</feature>
<comment type="cofactor">
    <cofactor evidence="1">
        <name>Mg(2+)</name>
        <dbReference type="ChEBI" id="CHEBI:18420"/>
    </cofactor>
</comment>
<dbReference type="InterPro" id="IPR036704">
    <property type="entry name" value="RraA/RraA-like_sf"/>
</dbReference>
<evidence type="ECO:0000313" key="3">
    <source>
        <dbReference type="Proteomes" id="UP000282977"/>
    </source>
</evidence>
<name>A0A437J9V5_9SPHN</name>
<reference evidence="2 3" key="1">
    <citation type="submission" date="2019-01" db="EMBL/GenBank/DDBJ databases">
        <authorList>
            <person name="Chen W.-M."/>
        </authorList>
    </citation>
    <scope>NUCLEOTIDE SEQUENCE [LARGE SCALE GENOMIC DNA]</scope>
    <source>
        <strain evidence="2 3">TLA-22</strain>
    </source>
</reference>
<dbReference type="Gene3D" id="3.50.30.40">
    <property type="entry name" value="Ribonuclease E inhibitor RraA/RraA-like"/>
    <property type="match status" value="1"/>
</dbReference>
<dbReference type="RefSeq" id="WP_127690465.1">
    <property type="nucleotide sequence ID" value="NZ_RZUL01000002.1"/>
</dbReference>
<evidence type="ECO:0000313" key="2">
    <source>
        <dbReference type="EMBL" id="RVT42289.1"/>
    </source>
</evidence>
<keyword evidence="1" id="KW-0460">Magnesium</keyword>
<organism evidence="2 3">
    <name type="scientific">Sphingobium algorifonticola</name>
    <dbReference type="NCBI Taxonomy" id="2008318"/>
    <lineage>
        <taxon>Bacteria</taxon>
        <taxon>Pseudomonadati</taxon>
        <taxon>Pseudomonadota</taxon>
        <taxon>Alphaproteobacteria</taxon>
        <taxon>Sphingomonadales</taxon>
        <taxon>Sphingomonadaceae</taxon>
        <taxon>Sphingobium</taxon>
    </lineage>
</organism>
<evidence type="ECO:0000256" key="1">
    <source>
        <dbReference type="PIRSR" id="PIRSR605493-1"/>
    </source>
</evidence>
<accession>A0A437J9V5</accession>
<dbReference type="SUPFAM" id="SSF89562">
    <property type="entry name" value="RraA-like"/>
    <property type="match status" value="1"/>
</dbReference>
<protein>
    <submittedName>
        <fullName evidence="2">Ribonuclease activity regulator RraA</fullName>
    </submittedName>
</protein>